<evidence type="ECO:0000313" key="2">
    <source>
        <dbReference type="Proteomes" id="UP001348369"/>
    </source>
</evidence>
<reference evidence="1" key="1">
    <citation type="submission" date="2022-10" db="EMBL/GenBank/DDBJ databases">
        <title>The complete genomes of actinobacterial strains from the NBC collection.</title>
        <authorList>
            <person name="Joergensen T.S."/>
            <person name="Alvarez Arevalo M."/>
            <person name="Sterndorff E.B."/>
            <person name="Faurdal D."/>
            <person name="Vuksanovic O."/>
            <person name="Mourched A.-S."/>
            <person name="Charusanti P."/>
            <person name="Shaw S."/>
            <person name="Blin K."/>
            <person name="Weber T."/>
        </authorList>
    </citation>
    <scope>NUCLEOTIDE SEQUENCE</scope>
    <source>
        <strain evidence="1">NBC 01771</strain>
    </source>
</reference>
<sequence>MSIWTRAGFWCEFTVTVAGADAPGKQKTRAVRSVGGALSWLRVDLRPLTGGLDRVEARRAFEWLERHQWTAADQLKRGEPVALSLLHHDAILRWAISPALFLPLMVAPCTCVESGLIS</sequence>
<proteinExistence type="predicted"/>
<name>A0ACD4ZPX6_9ACTN</name>
<keyword evidence="2" id="KW-1185">Reference proteome</keyword>
<protein>
    <submittedName>
        <fullName evidence="1">Uncharacterized protein</fullName>
    </submittedName>
</protein>
<evidence type="ECO:0000313" key="1">
    <source>
        <dbReference type="EMBL" id="WSB99151.1"/>
    </source>
</evidence>
<dbReference type="Proteomes" id="UP001348369">
    <property type="component" value="Chromosome"/>
</dbReference>
<gene>
    <name evidence="1" type="ORF">OG835_20410</name>
</gene>
<dbReference type="EMBL" id="CP109109">
    <property type="protein sequence ID" value="WSB99151.1"/>
    <property type="molecule type" value="Genomic_DNA"/>
</dbReference>
<accession>A0ACD4ZPX6</accession>
<organism evidence="1 2">
    <name type="scientific">Streptomyces scopuliridis</name>
    <dbReference type="NCBI Taxonomy" id="452529"/>
    <lineage>
        <taxon>Bacteria</taxon>
        <taxon>Bacillati</taxon>
        <taxon>Actinomycetota</taxon>
        <taxon>Actinomycetes</taxon>
        <taxon>Kitasatosporales</taxon>
        <taxon>Streptomycetaceae</taxon>
        <taxon>Streptomyces</taxon>
    </lineage>
</organism>